<evidence type="ECO:0000256" key="4">
    <source>
        <dbReference type="ARBA" id="ARBA00022807"/>
    </source>
</evidence>
<dbReference type="GO" id="GO:0006508">
    <property type="term" value="P:proteolysis"/>
    <property type="evidence" value="ECO:0007669"/>
    <property type="project" value="UniProtKB-KW"/>
</dbReference>
<evidence type="ECO:0000313" key="6">
    <source>
        <dbReference type="EMBL" id="GAU18741.1"/>
    </source>
</evidence>
<protein>
    <recommendedName>
        <fullName evidence="5">Peptidase C1A papain C-terminal domain-containing protein</fullName>
    </recommendedName>
</protein>
<dbReference type="SMART" id="SM00645">
    <property type="entry name" value="Pept_C1"/>
    <property type="match status" value="1"/>
</dbReference>
<dbReference type="Gene3D" id="3.90.70.10">
    <property type="entry name" value="Cysteine proteinases"/>
    <property type="match status" value="1"/>
</dbReference>
<name>A0A2Z6LQS8_TRISU</name>
<evidence type="ECO:0000256" key="3">
    <source>
        <dbReference type="ARBA" id="ARBA00022801"/>
    </source>
</evidence>
<dbReference type="SUPFAM" id="SSF54001">
    <property type="entry name" value="Cysteine proteinases"/>
    <property type="match status" value="1"/>
</dbReference>
<sequence>MNVVEEEESKQLGENFVVQYYYHHEWDWRAEGTSQGGQPSAAFQYITEYGISLENDYPYVGRKMVCQKEQLIGRKVYIDGYRRVVPRPNDKEELVDYSNHLEELPKAVRRKPILIKLSVPSKDLEKFKTYDMKDGVYKGFSINVDTNEKTRSHGMVIVGYGNSSDGVPYWILKNSWETD</sequence>
<dbReference type="GO" id="GO:0008234">
    <property type="term" value="F:cysteine-type peptidase activity"/>
    <property type="evidence" value="ECO:0007669"/>
    <property type="project" value="UniProtKB-KW"/>
</dbReference>
<feature type="domain" description="Peptidase C1A papain C-terminal" evidence="5">
    <location>
        <begin position="22"/>
        <end position="179"/>
    </location>
</feature>
<dbReference type="InterPro" id="IPR000668">
    <property type="entry name" value="Peptidase_C1A_C"/>
</dbReference>
<dbReference type="EMBL" id="DF973189">
    <property type="protein sequence ID" value="GAU18741.1"/>
    <property type="molecule type" value="Genomic_DNA"/>
</dbReference>
<evidence type="ECO:0000256" key="2">
    <source>
        <dbReference type="ARBA" id="ARBA00022670"/>
    </source>
</evidence>
<keyword evidence="2" id="KW-0645">Protease</keyword>
<keyword evidence="7" id="KW-1185">Reference proteome</keyword>
<organism evidence="6 7">
    <name type="scientific">Trifolium subterraneum</name>
    <name type="common">Subterranean clover</name>
    <dbReference type="NCBI Taxonomy" id="3900"/>
    <lineage>
        <taxon>Eukaryota</taxon>
        <taxon>Viridiplantae</taxon>
        <taxon>Streptophyta</taxon>
        <taxon>Embryophyta</taxon>
        <taxon>Tracheophyta</taxon>
        <taxon>Spermatophyta</taxon>
        <taxon>Magnoliopsida</taxon>
        <taxon>eudicotyledons</taxon>
        <taxon>Gunneridae</taxon>
        <taxon>Pentapetalae</taxon>
        <taxon>rosids</taxon>
        <taxon>fabids</taxon>
        <taxon>Fabales</taxon>
        <taxon>Fabaceae</taxon>
        <taxon>Papilionoideae</taxon>
        <taxon>50 kb inversion clade</taxon>
        <taxon>NPAAA clade</taxon>
        <taxon>Hologalegina</taxon>
        <taxon>IRL clade</taxon>
        <taxon>Trifolieae</taxon>
        <taxon>Trifolium</taxon>
    </lineage>
</organism>
<dbReference type="AlphaFoldDB" id="A0A2Z6LQS8"/>
<proteinExistence type="inferred from homology"/>
<keyword evidence="3" id="KW-0378">Hydrolase</keyword>
<comment type="similarity">
    <text evidence="1">Belongs to the peptidase C1 family.</text>
</comment>
<accession>A0A2Z6LQS8</accession>
<evidence type="ECO:0000313" key="7">
    <source>
        <dbReference type="Proteomes" id="UP000242715"/>
    </source>
</evidence>
<reference evidence="7" key="1">
    <citation type="journal article" date="2017" name="Front. Plant Sci.">
        <title>Climate Clever Clovers: New Paradigm to Reduce the Environmental Footprint of Ruminants by Breeding Low Methanogenic Forages Utilizing Haplotype Variation.</title>
        <authorList>
            <person name="Kaur P."/>
            <person name="Appels R."/>
            <person name="Bayer P.E."/>
            <person name="Keeble-Gagnere G."/>
            <person name="Wang J."/>
            <person name="Hirakawa H."/>
            <person name="Shirasawa K."/>
            <person name="Vercoe P."/>
            <person name="Stefanova K."/>
            <person name="Durmic Z."/>
            <person name="Nichols P."/>
            <person name="Revell C."/>
            <person name="Isobe S.N."/>
            <person name="Edwards D."/>
            <person name="Erskine W."/>
        </authorList>
    </citation>
    <scope>NUCLEOTIDE SEQUENCE [LARGE SCALE GENOMIC DNA]</scope>
    <source>
        <strain evidence="7">cv. Daliak</strain>
    </source>
</reference>
<evidence type="ECO:0000259" key="5">
    <source>
        <dbReference type="SMART" id="SM00645"/>
    </source>
</evidence>
<dbReference type="Proteomes" id="UP000242715">
    <property type="component" value="Unassembled WGS sequence"/>
</dbReference>
<gene>
    <name evidence="6" type="ORF">TSUD_80290</name>
</gene>
<dbReference type="Pfam" id="PF00112">
    <property type="entry name" value="Peptidase_C1"/>
    <property type="match status" value="1"/>
</dbReference>
<dbReference type="PANTHER" id="PTHR12411">
    <property type="entry name" value="CYSTEINE PROTEASE FAMILY C1-RELATED"/>
    <property type="match status" value="1"/>
</dbReference>
<dbReference type="OrthoDB" id="1651340at2759"/>
<keyword evidence="4" id="KW-0788">Thiol protease</keyword>
<dbReference type="InterPro" id="IPR013128">
    <property type="entry name" value="Peptidase_C1A"/>
</dbReference>
<dbReference type="InterPro" id="IPR038765">
    <property type="entry name" value="Papain-like_cys_pep_sf"/>
</dbReference>
<evidence type="ECO:0000256" key="1">
    <source>
        <dbReference type="ARBA" id="ARBA00008455"/>
    </source>
</evidence>